<comment type="caution">
    <text evidence="1">The sequence shown here is derived from an EMBL/GenBank/DDBJ whole genome shotgun (WGS) entry which is preliminary data.</text>
</comment>
<dbReference type="EMBL" id="JAWDJX010000075">
    <property type="protein sequence ID" value="KAK3046917.1"/>
    <property type="molecule type" value="Genomic_DNA"/>
</dbReference>
<name>A0AAJ0G4D0_9PEZI</name>
<dbReference type="AlphaFoldDB" id="A0AAJ0G4D0"/>
<accession>A0AAJ0G4D0</accession>
<dbReference type="InterPro" id="IPR012338">
    <property type="entry name" value="Beta-lactam/transpept-like"/>
</dbReference>
<protein>
    <submittedName>
        <fullName evidence="1">Uncharacterized protein</fullName>
    </submittedName>
</protein>
<reference evidence="1" key="1">
    <citation type="submission" date="2023-04" db="EMBL/GenBank/DDBJ databases">
        <title>Black Yeasts Isolated from many extreme environments.</title>
        <authorList>
            <person name="Coleine C."/>
            <person name="Stajich J.E."/>
            <person name="Selbmann L."/>
        </authorList>
    </citation>
    <scope>NUCLEOTIDE SEQUENCE</scope>
    <source>
        <strain evidence="1">CCFEE 5312</strain>
    </source>
</reference>
<sequence length="165" mass="18427">MPPDEGYSSISARATPFLPKGQTLLFNHRSSVLDMESSTSTDITHWRQPGHNILGFQHVDKNLKVDQSSETSHLADNGSQAAFAAGAEKKLFEAEFDSVWYRSFWTVDSKSQTLMASGINGQQLFVNRERGVVMAKTSSKPERTDWETIRLTIRAFKEFGKVLAG</sequence>
<gene>
    <name evidence="1" type="ORF">LTR09_011668</name>
</gene>
<proteinExistence type="predicted"/>
<evidence type="ECO:0000313" key="1">
    <source>
        <dbReference type="EMBL" id="KAK3046917.1"/>
    </source>
</evidence>
<keyword evidence="2" id="KW-1185">Reference proteome</keyword>
<dbReference type="Gene3D" id="3.40.710.10">
    <property type="entry name" value="DD-peptidase/beta-lactamase superfamily"/>
    <property type="match status" value="1"/>
</dbReference>
<evidence type="ECO:0000313" key="2">
    <source>
        <dbReference type="Proteomes" id="UP001271007"/>
    </source>
</evidence>
<organism evidence="1 2">
    <name type="scientific">Extremus antarcticus</name>
    <dbReference type="NCBI Taxonomy" id="702011"/>
    <lineage>
        <taxon>Eukaryota</taxon>
        <taxon>Fungi</taxon>
        <taxon>Dikarya</taxon>
        <taxon>Ascomycota</taxon>
        <taxon>Pezizomycotina</taxon>
        <taxon>Dothideomycetes</taxon>
        <taxon>Dothideomycetidae</taxon>
        <taxon>Mycosphaerellales</taxon>
        <taxon>Extremaceae</taxon>
        <taxon>Extremus</taxon>
    </lineage>
</organism>
<dbReference type="Proteomes" id="UP001271007">
    <property type="component" value="Unassembled WGS sequence"/>
</dbReference>